<accession>A0A8E2JPJ0</accession>
<gene>
    <name evidence="1" type="ORF">AOQ84DRAFT_300082</name>
</gene>
<evidence type="ECO:0000313" key="1">
    <source>
        <dbReference type="EMBL" id="OCL04829.1"/>
    </source>
</evidence>
<proteinExistence type="predicted"/>
<organism evidence="1 2">
    <name type="scientific">Glonium stellatum</name>
    <dbReference type="NCBI Taxonomy" id="574774"/>
    <lineage>
        <taxon>Eukaryota</taxon>
        <taxon>Fungi</taxon>
        <taxon>Dikarya</taxon>
        <taxon>Ascomycota</taxon>
        <taxon>Pezizomycotina</taxon>
        <taxon>Dothideomycetes</taxon>
        <taxon>Pleosporomycetidae</taxon>
        <taxon>Gloniales</taxon>
        <taxon>Gloniaceae</taxon>
        <taxon>Glonium</taxon>
    </lineage>
</organism>
<name>A0A8E2JPJ0_9PEZI</name>
<protein>
    <recommendedName>
        <fullName evidence="3">NACHT-NTPase and P-loop NTPases N-terminal domain-containing protein</fullName>
    </recommendedName>
</protein>
<keyword evidence="2" id="KW-1185">Reference proteome</keyword>
<reference evidence="1 2" key="1">
    <citation type="journal article" date="2016" name="Nat. Commun.">
        <title>Ectomycorrhizal ecology is imprinted in the genome of the dominant symbiotic fungus Cenococcum geophilum.</title>
        <authorList>
            <consortium name="DOE Joint Genome Institute"/>
            <person name="Peter M."/>
            <person name="Kohler A."/>
            <person name="Ohm R.A."/>
            <person name="Kuo A."/>
            <person name="Krutzmann J."/>
            <person name="Morin E."/>
            <person name="Arend M."/>
            <person name="Barry K.W."/>
            <person name="Binder M."/>
            <person name="Choi C."/>
            <person name="Clum A."/>
            <person name="Copeland A."/>
            <person name="Grisel N."/>
            <person name="Haridas S."/>
            <person name="Kipfer T."/>
            <person name="LaButti K."/>
            <person name="Lindquist E."/>
            <person name="Lipzen A."/>
            <person name="Maire R."/>
            <person name="Meier B."/>
            <person name="Mihaltcheva S."/>
            <person name="Molinier V."/>
            <person name="Murat C."/>
            <person name="Poggeler S."/>
            <person name="Quandt C.A."/>
            <person name="Sperisen C."/>
            <person name="Tritt A."/>
            <person name="Tisserant E."/>
            <person name="Crous P.W."/>
            <person name="Henrissat B."/>
            <person name="Nehls U."/>
            <person name="Egli S."/>
            <person name="Spatafora J.W."/>
            <person name="Grigoriev I.V."/>
            <person name="Martin F.M."/>
        </authorList>
    </citation>
    <scope>NUCLEOTIDE SEQUENCE [LARGE SCALE GENOMIC DNA]</scope>
    <source>
        <strain evidence="1 2">CBS 207.34</strain>
    </source>
</reference>
<sequence length="132" mass="15076">MAELAALSLAGNIIQFVDFGLRLFSEAKGIYDSTQGTPKRSLELEIVATDLRILTKNLQSTTQLRPRNLANELLKILDDLKLKGLYNKKWESFKQALKHVRKEDKIQKLASRLGLFQNQICIRLTALLRRVP</sequence>
<dbReference type="EMBL" id="KV750425">
    <property type="protein sequence ID" value="OCL04829.1"/>
    <property type="molecule type" value="Genomic_DNA"/>
</dbReference>
<dbReference type="AlphaFoldDB" id="A0A8E2JPJ0"/>
<dbReference type="Proteomes" id="UP000250140">
    <property type="component" value="Unassembled WGS sequence"/>
</dbReference>
<dbReference type="OrthoDB" id="3558752at2759"/>
<evidence type="ECO:0000313" key="2">
    <source>
        <dbReference type="Proteomes" id="UP000250140"/>
    </source>
</evidence>
<evidence type="ECO:0008006" key="3">
    <source>
        <dbReference type="Google" id="ProtNLM"/>
    </source>
</evidence>